<sequence length="218" mass="23761">MSTTLNGQLFLPSTEPALIGSFRYFNEHDTEFAEVGCYSMTMRVARTIPTVEVSLQILTPVDYHVMGDIVSLIPLGSPENFNSAIRALFTSATFQPTSIATMPLSRSTLNNISLRPGCRMRSRPGKGKAVSVTGFLTGLERNEDKTVKEFIVDVDTVTFLGQPAGSAAPKAEESPAKIGIDTKSDQPASKKRKMADDIAQEEADDKEEGSSNGRLRRR</sequence>
<keyword evidence="3" id="KW-1185">Reference proteome</keyword>
<gene>
    <name evidence="2" type="ORF">B0H17DRAFT_1215002</name>
</gene>
<evidence type="ECO:0000313" key="2">
    <source>
        <dbReference type="EMBL" id="KAJ7652298.1"/>
    </source>
</evidence>
<evidence type="ECO:0000256" key="1">
    <source>
        <dbReference type="SAM" id="MobiDB-lite"/>
    </source>
</evidence>
<protein>
    <submittedName>
        <fullName evidence="2">Uncharacterized protein</fullName>
    </submittedName>
</protein>
<dbReference type="Proteomes" id="UP001221757">
    <property type="component" value="Unassembled WGS sequence"/>
</dbReference>
<evidence type="ECO:0000313" key="3">
    <source>
        <dbReference type="Proteomes" id="UP001221757"/>
    </source>
</evidence>
<dbReference type="EMBL" id="JARKIE010000349">
    <property type="protein sequence ID" value="KAJ7652298.1"/>
    <property type="molecule type" value="Genomic_DNA"/>
</dbReference>
<name>A0AAD7CLU7_MYCRO</name>
<reference evidence="2" key="1">
    <citation type="submission" date="2023-03" db="EMBL/GenBank/DDBJ databases">
        <title>Massive genome expansion in bonnet fungi (Mycena s.s.) driven by repeated elements and novel gene families across ecological guilds.</title>
        <authorList>
            <consortium name="Lawrence Berkeley National Laboratory"/>
            <person name="Harder C.B."/>
            <person name="Miyauchi S."/>
            <person name="Viragh M."/>
            <person name="Kuo A."/>
            <person name="Thoen E."/>
            <person name="Andreopoulos B."/>
            <person name="Lu D."/>
            <person name="Skrede I."/>
            <person name="Drula E."/>
            <person name="Henrissat B."/>
            <person name="Morin E."/>
            <person name="Kohler A."/>
            <person name="Barry K."/>
            <person name="LaButti K."/>
            <person name="Morin E."/>
            <person name="Salamov A."/>
            <person name="Lipzen A."/>
            <person name="Mereny Z."/>
            <person name="Hegedus B."/>
            <person name="Baldrian P."/>
            <person name="Stursova M."/>
            <person name="Weitz H."/>
            <person name="Taylor A."/>
            <person name="Grigoriev I.V."/>
            <person name="Nagy L.G."/>
            <person name="Martin F."/>
            <person name="Kauserud H."/>
        </authorList>
    </citation>
    <scope>NUCLEOTIDE SEQUENCE</scope>
    <source>
        <strain evidence="2">CBHHK067</strain>
    </source>
</reference>
<proteinExistence type="predicted"/>
<comment type="caution">
    <text evidence="2">The sequence shown here is derived from an EMBL/GenBank/DDBJ whole genome shotgun (WGS) entry which is preliminary data.</text>
</comment>
<feature type="compositionally biased region" description="Acidic residues" evidence="1">
    <location>
        <begin position="198"/>
        <end position="207"/>
    </location>
</feature>
<accession>A0AAD7CLU7</accession>
<organism evidence="2 3">
    <name type="scientific">Mycena rosella</name>
    <name type="common">Pink bonnet</name>
    <name type="synonym">Agaricus rosellus</name>
    <dbReference type="NCBI Taxonomy" id="1033263"/>
    <lineage>
        <taxon>Eukaryota</taxon>
        <taxon>Fungi</taxon>
        <taxon>Dikarya</taxon>
        <taxon>Basidiomycota</taxon>
        <taxon>Agaricomycotina</taxon>
        <taxon>Agaricomycetes</taxon>
        <taxon>Agaricomycetidae</taxon>
        <taxon>Agaricales</taxon>
        <taxon>Marasmiineae</taxon>
        <taxon>Mycenaceae</taxon>
        <taxon>Mycena</taxon>
    </lineage>
</organism>
<feature type="region of interest" description="Disordered" evidence="1">
    <location>
        <begin position="162"/>
        <end position="218"/>
    </location>
</feature>
<dbReference type="AlphaFoldDB" id="A0AAD7CLU7"/>
<feature type="compositionally biased region" description="Basic and acidic residues" evidence="1">
    <location>
        <begin position="170"/>
        <end position="184"/>
    </location>
</feature>